<comment type="similarity">
    <text evidence="2">Belongs to the TonB family.</text>
</comment>
<dbReference type="PROSITE" id="PS51257">
    <property type="entry name" value="PROKAR_LIPOPROTEIN"/>
    <property type="match status" value="1"/>
</dbReference>
<dbReference type="PROSITE" id="PS52015">
    <property type="entry name" value="TONB_CTD"/>
    <property type="match status" value="1"/>
</dbReference>
<comment type="caution">
    <text evidence="12">The sequence shown here is derived from an EMBL/GenBank/DDBJ whole genome shotgun (WGS) entry which is preliminary data.</text>
</comment>
<evidence type="ECO:0000256" key="3">
    <source>
        <dbReference type="ARBA" id="ARBA00022448"/>
    </source>
</evidence>
<dbReference type="PANTHER" id="PTHR33446">
    <property type="entry name" value="PROTEIN TONB-RELATED"/>
    <property type="match status" value="1"/>
</dbReference>
<comment type="subcellular location">
    <subcellularLocation>
        <location evidence="1">Cell inner membrane</location>
        <topology evidence="1">Single-pass membrane protein</topology>
        <orientation evidence="1">Periplasmic side</orientation>
    </subcellularLocation>
</comment>
<evidence type="ECO:0000256" key="1">
    <source>
        <dbReference type="ARBA" id="ARBA00004383"/>
    </source>
</evidence>
<organism evidence="12 13">
    <name type="scientific">Xanthomonas axonopodis</name>
    <dbReference type="NCBI Taxonomy" id="53413"/>
    <lineage>
        <taxon>Bacteria</taxon>
        <taxon>Pseudomonadati</taxon>
        <taxon>Pseudomonadota</taxon>
        <taxon>Gammaproteobacteria</taxon>
        <taxon>Lysobacterales</taxon>
        <taxon>Lysobacteraceae</taxon>
        <taxon>Xanthomonas</taxon>
    </lineage>
</organism>
<evidence type="ECO:0000256" key="7">
    <source>
        <dbReference type="ARBA" id="ARBA00022927"/>
    </source>
</evidence>
<protein>
    <submittedName>
        <fullName evidence="12">Energy transducer TonB</fullName>
    </submittedName>
</protein>
<name>A0A0N8GD60_9XANT</name>
<reference evidence="12 13" key="1">
    <citation type="submission" date="2014-02" db="EMBL/GenBank/DDBJ databases">
        <title>Genome sequence of Xanthomonas axonopodis DSM 3585 (T).</title>
        <authorList>
            <person name="Midha S."/>
            <person name="Patil P.B."/>
        </authorList>
    </citation>
    <scope>NUCLEOTIDE SEQUENCE [LARGE SCALE GENOMIC DNA]</scope>
    <source>
        <strain evidence="12 13">DSM 3585</strain>
    </source>
</reference>
<dbReference type="NCBIfam" id="TIGR01352">
    <property type="entry name" value="tonB_Cterm"/>
    <property type="match status" value="1"/>
</dbReference>
<dbReference type="RefSeq" id="WP_054320444.1">
    <property type="nucleotide sequence ID" value="NZ_JFAQ01000209.1"/>
</dbReference>
<keyword evidence="5" id="KW-0997">Cell inner membrane</keyword>
<gene>
    <name evidence="12" type="ORF">XAXN_17485</name>
</gene>
<dbReference type="InterPro" id="IPR037682">
    <property type="entry name" value="TonB_C"/>
</dbReference>
<proteinExistence type="inferred from homology"/>
<keyword evidence="6" id="KW-0812">Transmembrane</keyword>
<accession>A0A0N8GD60</accession>
<evidence type="ECO:0000256" key="2">
    <source>
        <dbReference type="ARBA" id="ARBA00006555"/>
    </source>
</evidence>
<dbReference type="PANTHER" id="PTHR33446:SF2">
    <property type="entry name" value="PROTEIN TONB"/>
    <property type="match status" value="1"/>
</dbReference>
<evidence type="ECO:0000256" key="9">
    <source>
        <dbReference type="ARBA" id="ARBA00023136"/>
    </source>
</evidence>
<dbReference type="SUPFAM" id="SSF74653">
    <property type="entry name" value="TolA/TonB C-terminal domain"/>
    <property type="match status" value="1"/>
</dbReference>
<keyword evidence="3" id="KW-0813">Transport</keyword>
<dbReference type="Pfam" id="PF03544">
    <property type="entry name" value="TonB_C"/>
    <property type="match status" value="1"/>
</dbReference>
<dbReference type="EMBL" id="JFAQ01000209">
    <property type="protein sequence ID" value="KPL47817.1"/>
    <property type="molecule type" value="Genomic_DNA"/>
</dbReference>
<dbReference type="OrthoDB" id="9792439at2"/>
<feature type="region of interest" description="Disordered" evidence="10">
    <location>
        <begin position="23"/>
        <end position="45"/>
    </location>
</feature>
<dbReference type="FunFam" id="3.30.1150.10:FF:000007">
    <property type="entry name" value="Energy transducer TonB"/>
    <property type="match status" value="1"/>
</dbReference>
<dbReference type="GO" id="GO:0031992">
    <property type="term" value="F:energy transducer activity"/>
    <property type="evidence" value="ECO:0007669"/>
    <property type="project" value="TreeGrafter"/>
</dbReference>
<keyword evidence="8" id="KW-1133">Transmembrane helix</keyword>
<dbReference type="Proteomes" id="UP000054035">
    <property type="component" value="Unassembled WGS sequence"/>
</dbReference>
<evidence type="ECO:0000256" key="8">
    <source>
        <dbReference type="ARBA" id="ARBA00022989"/>
    </source>
</evidence>
<dbReference type="GO" id="GO:0015031">
    <property type="term" value="P:protein transport"/>
    <property type="evidence" value="ECO:0007669"/>
    <property type="project" value="UniProtKB-KW"/>
</dbReference>
<sequence length="142" mass="14711">MNMYRAALAGLIVATGIGLGGCGKSPQQSSAPTVAPTELAAVKTPPPEYSPQLACAGVGGTTVLRVVVGTQGTPTDVSVAQSSGQPVLDEATQTRVREWQFKAATRNGQAVPQTIQVPVSFKPPVPRPNECFAIEERARRGG</sequence>
<evidence type="ECO:0000256" key="4">
    <source>
        <dbReference type="ARBA" id="ARBA00022475"/>
    </source>
</evidence>
<dbReference type="PATRIC" id="fig|53413.25.peg.2010"/>
<evidence type="ECO:0000256" key="6">
    <source>
        <dbReference type="ARBA" id="ARBA00022692"/>
    </source>
</evidence>
<evidence type="ECO:0000256" key="10">
    <source>
        <dbReference type="SAM" id="MobiDB-lite"/>
    </source>
</evidence>
<evidence type="ECO:0000259" key="11">
    <source>
        <dbReference type="PROSITE" id="PS52015"/>
    </source>
</evidence>
<dbReference type="Gene3D" id="3.30.1150.10">
    <property type="match status" value="1"/>
</dbReference>
<evidence type="ECO:0000313" key="13">
    <source>
        <dbReference type="Proteomes" id="UP000054035"/>
    </source>
</evidence>
<evidence type="ECO:0000313" key="12">
    <source>
        <dbReference type="EMBL" id="KPL47817.1"/>
    </source>
</evidence>
<keyword evidence="9" id="KW-0472">Membrane</keyword>
<dbReference type="InterPro" id="IPR051045">
    <property type="entry name" value="TonB-dependent_transducer"/>
</dbReference>
<dbReference type="AlphaFoldDB" id="A0A0N8GD60"/>
<evidence type="ECO:0000256" key="5">
    <source>
        <dbReference type="ARBA" id="ARBA00022519"/>
    </source>
</evidence>
<dbReference type="GO" id="GO:0098797">
    <property type="term" value="C:plasma membrane protein complex"/>
    <property type="evidence" value="ECO:0007669"/>
    <property type="project" value="TreeGrafter"/>
</dbReference>
<keyword evidence="4" id="KW-1003">Cell membrane</keyword>
<feature type="domain" description="TonB C-terminal" evidence="11">
    <location>
        <begin position="34"/>
        <end position="130"/>
    </location>
</feature>
<dbReference type="GO" id="GO:0055085">
    <property type="term" value="P:transmembrane transport"/>
    <property type="evidence" value="ECO:0007669"/>
    <property type="project" value="InterPro"/>
</dbReference>
<keyword evidence="7" id="KW-0653">Protein transport</keyword>
<dbReference type="InterPro" id="IPR006260">
    <property type="entry name" value="TonB/TolA_C"/>
</dbReference>